<evidence type="ECO:0000313" key="8">
    <source>
        <dbReference type="EMBL" id="MFC3025241.1"/>
    </source>
</evidence>
<dbReference type="Pfam" id="PF01497">
    <property type="entry name" value="Peripla_BP_2"/>
    <property type="match status" value="1"/>
</dbReference>
<evidence type="ECO:0000256" key="1">
    <source>
        <dbReference type="ARBA" id="ARBA00004196"/>
    </source>
</evidence>
<dbReference type="NCBIfam" id="NF008501">
    <property type="entry name" value="PRK11411.1"/>
    <property type="match status" value="1"/>
</dbReference>
<keyword evidence="4" id="KW-0408">Iron</keyword>
<dbReference type="SUPFAM" id="SSF53807">
    <property type="entry name" value="Helical backbone' metal receptor"/>
    <property type="match status" value="1"/>
</dbReference>
<keyword evidence="3" id="KW-0813">Transport</keyword>
<reference evidence="9" key="1">
    <citation type="journal article" date="2019" name="Int. J. Syst. Evol. Microbiol.">
        <title>The Global Catalogue of Microorganisms (GCM) 10K type strain sequencing project: providing services to taxonomists for standard genome sequencing and annotation.</title>
        <authorList>
            <consortium name="The Broad Institute Genomics Platform"/>
            <consortium name="The Broad Institute Genome Sequencing Center for Infectious Disease"/>
            <person name="Wu L."/>
            <person name="Ma J."/>
        </authorList>
    </citation>
    <scope>NUCLEOTIDE SEQUENCE [LARGE SCALE GENOMIC DNA]</scope>
    <source>
        <strain evidence="9">KCTC 62784</strain>
    </source>
</reference>
<evidence type="ECO:0000256" key="3">
    <source>
        <dbReference type="ARBA" id="ARBA00022448"/>
    </source>
</evidence>
<dbReference type="InterPro" id="IPR002491">
    <property type="entry name" value="ABC_transptr_periplasmic_BD"/>
</dbReference>
<protein>
    <submittedName>
        <fullName evidence="8">Fe(3+) dicitrate ABC transporter substrate-binding protein</fullName>
    </submittedName>
</protein>
<dbReference type="EMBL" id="JBHRSE010000111">
    <property type="protein sequence ID" value="MFC3025241.1"/>
    <property type="molecule type" value="Genomic_DNA"/>
</dbReference>
<dbReference type="Proteomes" id="UP001595384">
    <property type="component" value="Unassembled WGS sequence"/>
</dbReference>
<evidence type="ECO:0000256" key="4">
    <source>
        <dbReference type="ARBA" id="ARBA00022496"/>
    </source>
</evidence>
<organism evidence="8 9">
    <name type="scientific">Vibrio zhugei</name>
    <dbReference type="NCBI Taxonomy" id="2479546"/>
    <lineage>
        <taxon>Bacteria</taxon>
        <taxon>Pseudomonadati</taxon>
        <taxon>Pseudomonadota</taxon>
        <taxon>Gammaproteobacteria</taxon>
        <taxon>Vibrionales</taxon>
        <taxon>Vibrionaceae</taxon>
        <taxon>Vibrio</taxon>
    </lineage>
</organism>
<gene>
    <name evidence="8" type="ORF">ACFODT_15660</name>
</gene>
<proteinExistence type="inferred from homology"/>
<dbReference type="RefSeq" id="WP_123014472.1">
    <property type="nucleotide sequence ID" value="NZ_AP024912.1"/>
</dbReference>
<sequence length="300" mass="33568">MNYRRWIKNAVFALCLCTAQTALAGHTLEAVKHLDAPRVIALEYSFVDALAAIGVSPVGVADDGDPTRIIPQVRQLIQPWTSVGMRSQPNLEIIAQLKPDLIIADAYRHKMSLHDLSQIAPTLLLKSRGETYQESLEAAQHIGKVLGKESQMRQRLAQHRALMARYQGQFAHQGTVQFANVNDRGMWMHGPKSFTGSLLGYLGLKPALPHLQDSHLLEANLETLLKVNPDWLFYSKNTPQTVLDRWQNNPLYPLLNISKHNQARQVSARLWSLNRGMLAAEGIAKQLEAFFSSTQAASHR</sequence>
<comment type="similarity">
    <text evidence="2">Belongs to the bacterial solute-binding protein 8 family.</text>
</comment>
<keyword evidence="4" id="KW-0410">Iron transport</keyword>
<keyword evidence="9" id="KW-1185">Reference proteome</keyword>
<evidence type="ECO:0000259" key="7">
    <source>
        <dbReference type="PROSITE" id="PS50983"/>
    </source>
</evidence>
<keyword evidence="4" id="KW-0406">Ion transport</keyword>
<comment type="caution">
    <text evidence="8">The sequence shown here is derived from an EMBL/GenBank/DDBJ whole genome shotgun (WGS) entry which is preliminary data.</text>
</comment>
<dbReference type="PANTHER" id="PTHR30532">
    <property type="entry name" value="IRON III DICITRATE-BINDING PERIPLASMIC PROTEIN"/>
    <property type="match status" value="1"/>
</dbReference>
<name>A0ABV7CD72_9VIBR</name>
<dbReference type="Gene3D" id="3.40.50.1980">
    <property type="entry name" value="Nitrogenase molybdenum iron protein domain"/>
    <property type="match status" value="2"/>
</dbReference>
<comment type="subcellular location">
    <subcellularLocation>
        <location evidence="1">Cell envelope</location>
    </subcellularLocation>
</comment>
<dbReference type="PANTHER" id="PTHR30532:SF29">
    <property type="entry name" value="FE(3+) DICITRATE-BINDING PERIPLASMIC PROTEIN"/>
    <property type="match status" value="1"/>
</dbReference>
<accession>A0ABV7CD72</accession>
<evidence type="ECO:0000313" key="9">
    <source>
        <dbReference type="Proteomes" id="UP001595384"/>
    </source>
</evidence>
<evidence type="ECO:0000256" key="5">
    <source>
        <dbReference type="ARBA" id="ARBA00022729"/>
    </source>
</evidence>
<feature type="domain" description="Fe/B12 periplasmic-binding" evidence="7">
    <location>
        <begin position="38"/>
        <end position="295"/>
    </location>
</feature>
<feature type="signal peptide" evidence="6">
    <location>
        <begin position="1"/>
        <end position="24"/>
    </location>
</feature>
<dbReference type="CDD" id="cd01146">
    <property type="entry name" value="FhuD"/>
    <property type="match status" value="1"/>
</dbReference>
<evidence type="ECO:0000256" key="2">
    <source>
        <dbReference type="ARBA" id="ARBA00008814"/>
    </source>
</evidence>
<keyword evidence="5 6" id="KW-0732">Signal</keyword>
<dbReference type="InterPro" id="IPR051313">
    <property type="entry name" value="Bact_iron-sidero_bind"/>
</dbReference>
<feature type="chain" id="PRO_5047184584" evidence="6">
    <location>
        <begin position="25"/>
        <end position="300"/>
    </location>
</feature>
<evidence type="ECO:0000256" key="6">
    <source>
        <dbReference type="SAM" id="SignalP"/>
    </source>
</evidence>
<dbReference type="PROSITE" id="PS50983">
    <property type="entry name" value="FE_B12_PBP"/>
    <property type="match status" value="1"/>
</dbReference>